<dbReference type="Gene3D" id="1.10.510.10">
    <property type="entry name" value="Transferase(Phosphotransferase) domain 1"/>
    <property type="match status" value="1"/>
</dbReference>
<dbReference type="InParanoid" id="A0A067PWC8"/>
<name>A0A067PWC8_9AGAM</name>
<dbReference type="EMBL" id="KL197718">
    <property type="protein sequence ID" value="KDQ58175.1"/>
    <property type="molecule type" value="Genomic_DNA"/>
</dbReference>
<proteinExistence type="predicted"/>
<evidence type="ECO:0000259" key="1">
    <source>
        <dbReference type="PROSITE" id="PS50011"/>
    </source>
</evidence>
<accession>A0A067PWC8</accession>
<evidence type="ECO:0000313" key="3">
    <source>
        <dbReference type="Proteomes" id="UP000027265"/>
    </source>
</evidence>
<gene>
    <name evidence="2" type="ORF">JAAARDRAFT_259582</name>
</gene>
<dbReference type="GO" id="GO:0004672">
    <property type="term" value="F:protein kinase activity"/>
    <property type="evidence" value="ECO:0007669"/>
    <property type="project" value="InterPro"/>
</dbReference>
<keyword evidence="3" id="KW-1185">Reference proteome</keyword>
<dbReference type="GO" id="GO:0005737">
    <property type="term" value="C:cytoplasm"/>
    <property type="evidence" value="ECO:0007669"/>
    <property type="project" value="TreeGrafter"/>
</dbReference>
<evidence type="ECO:0000313" key="2">
    <source>
        <dbReference type="EMBL" id="KDQ58175.1"/>
    </source>
</evidence>
<sequence length="191" mass="21014">MTVVTPEHGRPVLDSLGVVGGGAGLLKMAIKLTRGVAHLHALGVVHGNIRASNVLVDDLRVLKLVDMGFSLLYTGEDFTPRTSCLPWTAPELLPDHQHGIVVGPTAESDVYGLGMTILEMYTRQPPFFGFTDGRPLNFPVKLKRQPSLIGRLTRPGNMPRGVWYILQACWNMDPSQRPTAHQVLVWLEALM</sequence>
<dbReference type="InterPro" id="IPR011009">
    <property type="entry name" value="Kinase-like_dom_sf"/>
</dbReference>
<dbReference type="InterPro" id="IPR000719">
    <property type="entry name" value="Prot_kinase_dom"/>
</dbReference>
<organism evidence="2 3">
    <name type="scientific">Jaapia argillacea MUCL 33604</name>
    <dbReference type="NCBI Taxonomy" id="933084"/>
    <lineage>
        <taxon>Eukaryota</taxon>
        <taxon>Fungi</taxon>
        <taxon>Dikarya</taxon>
        <taxon>Basidiomycota</taxon>
        <taxon>Agaricomycotina</taxon>
        <taxon>Agaricomycetes</taxon>
        <taxon>Agaricomycetidae</taxon>
        <taxon>Jaapiales</taxon>
        <taxon>Jaapiaceae</taxon>
        <taxon>Jaapia</taxon>
    </lineage>
</organism>
<dbReference type="GO" id="GO:0005524">
    <property type="term" value="F:ATP binding"/>
    <property type="evidence" value="ECO:0007669"/>
    <property type="project" value="InterPro"/>
</dbReference>
<dbReference type="Proteomes" id="UP000027265">
    <property type="component" value="Unassembled WGS sequence"/>
</dbReference>
<dbReference type="HOGENOM" id="CLU_000288_7_18_1"/>
<dbReference type="STRING" id="933084.A0A067PWC8"/>
<dbReference type="PANTHER" id="PTHR23257">
    <property type="entry name" value="SERINE-THREONINE PROTEIN KINASE"/>
    <property type="match status" value="1"/>
</dbReference>
<protein>
    <recommendedName>
        <fullName evidence="1">Protein kinase domain-containing protein</fullName>
    </recommendedName>
</protein>
<reference evidence="3" key="1">
    <citation type="journal article" date="2014" name="Proc. Natl. Acad. Sci. U.S.A.">
        <title>Extensive sampling of basidiomycete genomes demonstrates inadequacy of the white-rot/brown-rot paradigm for wood decay fungi.</title>
        <authorList>
            <person name="Riley R."/>
            <person name="Salamov A.A."/>
            <person name="Brown D.W."/>
            <person name="Nagy L.G."/>
            <person name="Floudas D."/>
            <person name="Held B.W."/>
            <person name="Levasseur A."/>
            <person name="Lombard V."/>
            <person name="Morin E."/>
            <person name="Otillar R."/>
            <person name="Lindquist E.A."/>
            <person name="Sun H."/>
            <person name="LaButti K.M."/>
            <person name="Schmutz J."/>
            <person name="Jabbour D."/>
            <person name="Luo H."/>
            <person name="Baker S.E."/>
            <person name="Pisabarro A.G."/>
            <person name="Walton J.D."/>
            <person name="Blanchette R.A."/>
            <person name="Henrissat B."/>
            <person name="Martin F."/>
            <person name="Cullen D."/>
            <person name="Hibbett D.S."/>
            <person name="Grigoriev I.V."/>
        </authorList>
    </citation>
    <scope>NUCLEOTIDE SEQUENCE [LARGE SCALE GENOMIC DNA]</scope>
    <source>
        <strain evidence="3">MUCL 33604</strain>
    </source>
</reference>
<dbReference type="SUPFAM" id="SSF56112">
    <property type="entry name" value="Protein kinase-like (PK-like)"/>
    <property type="match status" value="1"/>
</dbReference>
<dbReference type="OrthoDB" id="2758211at2759"/>
<dbReference type="InterPro" id="IPR050167">
    <property type="entry name" value="Ser_Thr_protein_kinase"/>
</dbReference>
<dbReference type="Pfam" id="PF07714">
    <property type="entry name" value="PK_Tyr_Ser-Thr"/>
    <property type="match status" value="1"/>
</dbReference>
<dbReference type="AlphaFoldDB" id="A0A067PWC8"/>
<dbReference type="PROSITE" id="PS50011">
    <property type="entry name" value="PROTEIN_KINASE_DOM"/>
    <property type="match status" value="1"/>
</dbReference>
<feature type="domain" description="Protein kinase" evidence="1">
    <location>
        <begin position="1"/>
        <end position="191"/>
    </location>
</feature>
<dbReference type="GO" id="GO:0007165">
    <property type="term" value="P:signal transduction"/>
    <property type="evidence" value="ECO:0007669"/>
    <property type="project" value="TreeGrafter"/>
</dbReference>
<dbReference type="InterPro" id="IPR001245">
    <property type="entry name" value="Ser-Thr/Tyr_kinase_cat_dom"/>
</dbReference>